<evidence type="ECO:0000313" key="14">
    <source>
        <dbReference type="EMBL" id="CAY67255.1"/>
    </source>
</evidence>
<dbReference type="GO" id="GO:0004660">
    <property type="term" value="F:protein farnesyltransferase activity"/>
    <property type="evidence" value="ECO:0007669"/>
    <property type="project" value="UniProtKB-EC"/>
</dbReference>
<dbReference type="FunCoup" id="C4QVI2">
    <property type="interactions" value="186"/>
</dbReference>
<dbReference type="GeneID" id="8197889"/>
<dbReference type="InParanoid" id="C4QVI2"/>
<dbReference type="KEGG" id="ppa:PAS_chr1-3_0192"/>
<dbReference type="GO" id="GO:0004662">
    <property type="term" value="F:CAAX-protein geranylgeranyltransferase activity"/>
    <property type="evidence" value="ECO:0007669"/>
    <property type="project" value="UniProtKB-EC"/>
</dbReference>
<keyword evidence="7" id="KW-0677">Repeat</keyword>
<dbReference type="PANTHER" id="PTHR11129:SF1">
    <property type="entry name" value="PROTEIN FARNESYLTRANSFERASE_GERANYLGERANYLTRANSFERASE TYPE-1 SUBUNIT ALPHA"/>
    <property type="match status" value="1"/>
</dbReference>
<dbReference type="PANTHER" id="PTHR11129">
    <property type="entry name" value="PROTEIN FARNESYLTRANSFERASE ALPHA SUBUNIT/RAB GERANYLGERANYL TRANSFERASE ALPHA SUBUNIT"/>
    <property type="match status" value="1"/>
</dbReference>
<evidence type="ECO:0000256" key="4">
    <source>
        <dbReference type="ARBA" id="ARBA00012702"/>
    </source>
</evidence>
<evidence type="ECO:0000256" key="11">
    <source>
        <dbReference type="ARBA" id="ARBA00042436"/>
    </source>
</evidence>
<name>C4QVI2_KOMPG</name>
<dbReference type="HOGENOM" id="CLU_026582_1_0_1"/>
<dbReference type="SMR" id="C4QVI2"/>
<evidence type="ECO:0000256" key="8">
    <source>
        <dbReference type="ARBA" id="ARBA00022842"/>
    </source>
</evidence>
<evidence type="ECO:0000256" key="13">
    <source>
        <dbReference type="ARBA" id="ARBA00043219"/>
    </source>
</evidence>
<proteinExistence type="inferred from homology"/>
<dbReference type="OMA" id="HRHTIID"/>
<dbReference type="EMBL" id="FN392319">
    <property type="protein sequence ID" value="CAY67255.1"/>
    <property type="molecule type" value="Genomic_DNA"/>
</dbReference>
<dbReference type="AlphaFoldDB" id="C4QVI2"/>
<dbReference type="eggNOG" id="KOG0530">
    <property type="taxonomic scope" value="Eukaryota"/>
</dbReference>
<evidence type="ECO:0000313" key="15">
    <source>
        <dbReference type="Proteomes" id="UP000000314"/>
    </source>
</evidence>
<dbReference type="RefSeq" id="XP_002489536.1">
    <property type="nucleotide sequence ID" value="XM_002489491.1"/>
</dbReference>
<sequence>MVVFEDFEWDDITPIDIAETTAPLCHILYTEEFKKVMGYAKALMAQKEYSERAYFITDEVINIASAHYTIWKYRFDIVVHLKKNLVQELDWCDNIAYENEKNYQIWPYRQQIIELLEKETESVDDLLKLEYPLLDIMIEQDSKNYHVWSHRRWLVEKFKLYRTQRELEFTNDKINLDVRNNSAWNHRFLVQFGDIESNSSCDKEYLRDEIILTKDKIDLCPENPSSWNYLQAIYKKFSVILLIEDLNLFAIQYTHLVENPRVISIQALELTAEIYQKSDKNKSEEIYELLSTTYDPIRKNYWSFCKNLLYQN</sequence>
<dbReference type="InterPro" id="IPR002088">
    <property type="entry name" value="Prenyl_trans_a"/>
</dbReference>
<dbReference type="GO" id="GO:0005965">
    <property type="term" value="C:protein farnesyltransferase complex"/>
    <property type="evidence" value="ECO:0007669"/>
    <property type="project" value="EnsemblFungi"/>
</dbReference>
<organism evidence="14 15">
    <name type="scientific">Komagataella phaffii (strain GS115 / ATCC 20864)</name>
    <name type="common">Yeast</name>
    <name type="synonym">Pichia pastoris</name>
    <dbReference type="NCBI Taxonomy" id="644223"/>
    <lineage>
        <taxon>Eukaryota</taxon>
        <taxon>Fungi</taxon>
        <taxon>Dikarya</taxon>
        <taxon>Ascomycota</taxon>
        <taxon>Saccharomycotina</taxon>
        <taxon>Pichiomycetes</taxon>
        <taxon>Pichiales</taxon>
        <taxon>Pichiaceae</taxon>
        <taxon>Komagataella</taxon>
    </lineage>
</organism>
<dbReference type="STRING" id="644223.C4QVI2"/>
<evidence type="ECO:0000256" key="10">
    <source>
        <dbReference type="ARBA" id="ARBA00041392"/>
    </source>
</evidence>
<evidence type="ECO:0000256" key="6">
    <source>
        <dbReference type="ARBA" id="ARBA00022679"/>
    </source>
</evidence>
<keyword evidence="6" id="KW-0808">Transferase</keyword>
<evidence type="ECO:0000256" key="1">
    <source>
        <dbReference type="ARBA" id="ARBA00001946"/>
    </source>
</evidence>
<dbReference type="Proteomes" id="UP000000314">
    <property type="component" value="Chromosome 1"/>
</dbReference>
<keyword evidence="15" id="KW-1185">Reference proteome</keyword>
<comment type="cofactor">
    <cofactor evidence="1">
        <name>Mg(2+)</name>
        <dbReference type="ChEBI" id="CHEBI:18420"/>
    </cofactor>
</comment>
<dbReference type="EC" id="2.5.1.59" evidence="3"/>
<evidence type="ECO:0000256" key="9">
    <source>
        <dbReference type="ARBA" id="ARBA00040965"/>
    </source>
</evidence>
<protein>
    <recommendedName>
        <fullName evidence="9">Protein farnesyltransferase/geranylgeranyltransferase type-1 subunit alpha</fullName>
        <ecNumber evidence="4">2.5.1.58</ecNumber>
        <ecNumber evidence="3">2.5.1.59</ecNumber>
    </recommendedName>
    <alternativeName>
        <fullName evidence="12">CAAX farnesyltransferase subunit alpha</fullName>
    </alternativeName>
    <alternativeName>
        <fullName evidence="11">FTase-alpha</fullName>
    </alternativeName>
    <alternativeName>
        <fullName evidence="10">Ras proteins prenyltransferase subunit alpha</fullName>
    </alternativeName>
    <alternativeName>
        <fullName evidence="13">Type I protein geranyl-geranyltransferase subunit alpha</fullName>
    </alternativeName>
</protein>
<reference evidence="14 15" key="1">
    <citation type="journal article" date="2009" name="Nat. Biotechnol.">
        <title>Genome sequence of the recombinant protein production host Pichia pastoris.</title>
        <authorList>
            <person name="De Schutter K."/>
            <person name="Lin Y.C."/>
            <person name="Tiels P."/>
            <person name="Van Hecke A."/>
            <person name="Glinka S."/>
            <person name="Weber-Lehmann J."/>
            <person name="Rouze P."/>
            <person name="Van de Peer Y."/>
            <person name="Callewaert N."/>
        </authorList>
    </citation>
    <scope>NUCLEOTIDE SEQUENCE [LARGE SCALE GENOMIC DNA]</scope>
    <source>
        <strain evidence="15">GS115 / ATCC 20864</strain>
    </source>
</reference>
<dbReference type="OrthoDB" id="272289at2759"/>
<accession>C4QVI2</accession>
<dbReference type="PROSITE" id="PS51147">
    <property type="entry name" value="PFTA"/>
    <property type="match status" value="5"/>
</dbReference>
<dbReference type="EC" id="2.5.1.58" evidence="4"/>
<keyword evidence="8" id="KW-0460">Magnesium</keyword>
<dbReference type="GO" id="GO:0007323">
    <property type="term" value="P:peptide pheromone maturation"/>
    <property type="evidence" value="ECO:0007669"/>
    <property type="project" value="EnsemblFungi"/>
</dbReference>
<keyword evidence="5" id="KW-0637">Prenyltransferase</keyword>
<evidence type="ECO:0000256" key="3">
    <source>
        <dbReference type="ARBA" id="ARBA00012700"/>
    </source>
</evidence>
<dbReference type="Pfam" id="PF01239">
    <property type="entry name" value="PPTA"/>
    <property type="match status" value="4"/>
</dbReference>
<comment type="similarity">
    <text evidence="2">Belongs to the protein prenyltransferase subunit alpha family.</text>
</comment>
<dbReference type="SUPFAM" id="SSF48439">
    <property type="entry name" value="Protein prenylyltransferase"/>
    <property type="match status" value="1"/>
</dbReference>
<evidence type="ECO:0000256" key="5">
    <source>
        <dbReference type="ARBA" id="ARBA00022602"/>
    </source>
</evidence>
<dbReference type="GO" id="GO:0005953">
    <property type="term" value="C:CAAX-protein geranylgeranyltransferase complex"/>
    <property type="evidence" value="ECO:0007669"/>
    <property type="project" value="EnsemblFungi"/>
</dbReference>
<dbReference type="Gene3D" id="1.25.40.120">
    <property type="entry name" value="Protein prenylyltransferase"/>
    <property type="match status" value="1"/>
</dbReference>
<evidence type="ECO:0000256" key="7">
    <source>
        <dbReference type="ARBA" id="ARBA00022737"/>
    </source>
</evidence>
<evidence type="ECO:0000256" key="2">
    <source>
        <dbReference type="ARBA" id="ARBA00006734"/>
    </source>
</evidence>
<evidence type="ECO:0000256" key="12">
    <source>
        <dbReference type="ARBA" id="ARBA00043086"/>
    </source>
</evidence>
<gene>
    <name evidence="14" type="ordered locus">PAS_chr1-3_0192</name>
</gene>